<organism evidence="1 2">
    <name type="scientific">Pseudomonas syringae pv. japonica str. M301072</name>
    <dbReference type="NCBI Taxonomy" id="629262"/>
    <lineage>
        <taxon>Bacteria</taxon>
        <taxon>Pseudomonadati</taxon>
        <taxon>Pseudomonadota</taxon>
        <taxon>Gammaproteobacteria</taxon>
        <taxon>Pseudomonadales</taxon>
        <taxon>Pseudomonadaceae</taxon>
        <taxon>Pseudomonas</taxon>
        <taxon>Pseudomonas syringae</taxon>
    </lineage>
</organism>
<feature type="non-terminal residue" evidence="1">
    <location>
        <position position="34"/>
    </location>
</feature>
<dbReference type="HOGENOM" id="CLU_000022_73_3_6"/>
<reference evidence="1 2" key="1">
    <citation type="journal article" date="2011" name="PLoS Pathog.">
        <title>Dynamic evolution of pathogenicity revealed by sequencing and comparative genomics of 19 Pseudomonas syringae isolates.</title>
        <authorList>
            <person name="Baltrus D.A."/>
            <person name="Nishimura M.T."/>
            <person name="Romanchuk A."/>
            <person name="Chang J.H."/>
            <person name="Mukhtar M.S."/>
            <person name="Cherkis K."/>
            <person name="Roach J."/>
            <person name="Grant S.R."/>
            <person name="Jones C.D."/>
            <person name="Dangl J.L."/>
        </authorList>
    </citation>
    <scope>NUCLEOTIDE SEQUENCE [LARGE SCALE GENOMIC DNA]</scope>
    <source>
        <strain evidence="2">M301072PT</strain>
    </source>
</reference>
<protein>
    <recommendedName>
        <fullName evidence="3">Amino acid adenylation</fullName>
    </recommendedName>
</protein>
<name>F3G192_PSESX</name>
<sequence>RLVAYYTSAVSDGTLDIGVLRSQLQALLPDYMVP</sequence>
<evidence type="ECO:0000313" key="2">
    <source>
        <dbReference type="Proteomes" id="UP000004471"/>
    </source>
</evidence>
<dbReference type="AlphaFoldDB" id="F3G192"/>
<accession>F3G192</accession>
<evidence type="ECO:0000313" key="1">
    <source>
        <dbReference type="EMBL" id="EGH36234.1"/>
    </source>
</evidence>
<dbReference type="Proteomes" id="UP000004471">
    <property type="component" value="Unassembled WGS sequence"/>
</dbReference>
<gene>
    <name evidence="1" type="ORF">PSYJA_47058</name>
</gene>
<evidence type="ECO:0008006" key="3">
    <source>
        <dbReference type="Google" id="ProtNLM"/>
    </source>
</evidence>
<proteinExistence type="predicted"/>
<dbReference type="EMBL" id="AEAH01004597">
    <property type="protein sequence ID" value="EGH36234.1"/>
    <property type="molecule type" value="Genomic_DNA"/>
</dbReference>
<comment type="caution">
    <text evidence="1">The sequence shown here is derived from an EMBL/GenBank/DDBJ whole genome shotgun (WGS) entry which is preliminary data.</text>
</comment>
<feature type="non-terminal residue" evidence="1">
    <location>
        <position position="1"/>
    </location>
</feature>